<comment type="caution">
    <text evidence="8">The sequence shown here is derived from an EMBL/GenBank/DDBJ whole genome shotgun (WGS) entry which is preliminary data.</text>
</comment>
<dbReference type="Gene3D" id="1.20.1740.10">
    <property type="entry name" value="Amino acid/polyamine transporter I"/>
    <property type="match status" value="1"/>
</dbReference>
<feature type="transmembrane region" description="Helical" evidence="6">
    <location>
        <begin position="292"/>
        <end position="312"/>
    </location>
</feature>
<gene>
    <name evidence="8" type="ORF">CF15_00445</name>
</gene>
<keyword evidence="4 6" id="KW-1133">Transmembrane helix</keyword>
<dbReference type="Pfam" id="PF01909">
    <property type="entry name" value="NTP_transf_2"/>
    <property type="match status" value="1"/>
</dbReference>
<evidence type="ECO:0000313" key="9">
    <source>
        <dbReference type="Proteomes" id="UP000053352"/>
    </source>
</evidence>
<feature type="transmembrane region" description="Helical" evidence="6">
    <location>
        <begin position="350"/>
        <end position="372"/>
    </location>
</feature>
<dbReference type="Proteomes" id="UP000053352">
    <property type="component" value="Unassembled WGS sequence"/>
</dbReference>
<dbReference type="EMBL" id="LNTB01000001">
    <property type="protein sequence ID" value="KSW12621.1"/>
    <property type="molecule type" value="Genomic_DNA"/>
</dbReference>
<dbReference type="PANTHER" id="PTHR42770:SF11">
    <property type="entry name" value="INNER MEMBRANE TRANSPORT PROTEIN YBAT"/>
    <property type="match status" value="1"/>
</dbReference>
<dbReference type="GO" id="GO:0016779">
    <property type="term" value="F:nucleotidyltransferase activity"/>
    <property type="evidence" value="ECO:0007669"/>
    <property type="project" value="InterPro"/>
</dbReference>
<dbReference type="GO" id="GO:0022857">
    <property type="term" value="F:transmembrane transporter activity"/>
    <property type="evidence" value="ECO:0007669"/>
    <property type="project" value="InterPro"/>
</dbReference>
<evidence type="ECO:0000256" key="1">
    <source>
        <dbReference type="ARBA" id="ARBA00004651"/>
    </source>
</evidence>
<accession>A0A0V8RX51</accession>
<feature type="transmembrane region" description="Helical" evidence="6">
    <location>
        <begin position="131"/>
        <end position="151"/>
    </location>
</feature>
<dbReference type="CDD" id="cd05403">
    <property type="entry name" value="NT_KNTase_like"/>
    <property type="match status" value="1"/>
</dbReference>
<name>A0A0V8RX51_PYROC</name>
<evidence type="ECO:0000313" key="8">
    <source>
        <dbReference type="EMBL" id="KSW12621.1"/>
    </source>
</evidence>
<dbReference type="SUPFAM" id="SSF81301">
    <property type="entry name" value="Nucleotidyltransferase"/>
    <property type="match status" value="1"/>
</dbReference>
<dbReference type="InterPro" id="IPR043519">
    <property type="entry name" value="NT_sf"/>
</dbReference>
<dbReference type="Gene3D" id="3.30.460.10">
    <property type="entry name" value="Beta Polymerase, domain 2"/>
    <property type="match status" value="1"/>
</dbReference>
<dbReference type="STRING" id="2309.CF15_00445"/>
<protein>
    <recommendedName>
        <fullName evidence="7">Polymerase nucleotidyl transferase domain-containing protein</fullName>
    </recommendedName>
</protein>
<dbReference type="InterPro" id="IPR050367">
    <property type="entry name" value="APC_superfamily"/>
</dbReference>
<feature type="transmembrane region" description="Helical" evidence="6">
    <location>
        <begin position="101"/>
        <end position="125"/>
    </location>
</feature>
<dbReference type="GO" id="GO:0005886">
    <property type="term" value="C:plasma membrane"/>
    <property type="evidence" value="ECO:0007669"/>
    <property type="project" value="UniProtKB-SubCell"/>
</dbReference>
<dbReference type="InterPro" id="IPR002934">
    <property type="entry name" value="Polymerase_NTP_transf_dom"/>
</dbReference>
<proteinExistence type="predicted"/>
<evidence type="ECO:0000256" key="6">
    <source>
        <dbReference type="SAM" id="Phobius"/>
    </source>
</evidence>
<keyword evidence="3 6" id="KW-0812">Transmembrane</keyword>
<reference evidence="8 9" key="1">
    <citation type="submission" date="2015-11" db="EMBL/GenBank/DDBJ databases">
        <title>Genome sequence of Pyrodictium occultum PL-19, a marine hyperthermophilic archaeon isolated from Volcano, Italy.</title>
        <authorList>
            <person name="Utturkar S."/>
            <person name="Huber H."/>
            <person name="Leptihn S."/>
            <person name="Brown S."/>
            <person name="Stetter K.O."/>
            <person name="Podar M."/>
        </authorList>
    </citation>
    <scope>NUCLEOTIDE SEQUENCE [LARGE SCALE GENOMIC DNA]</scope>
    <source>
        <strain evidence="8 9">PL-19</strain>
    </source>
</reference>
<dbReference type="AlphaFoldDB" id="A0A0V8RX51"/>
<evidence type="ECO:0000256" key="2">
    <source>
        <dbReference type="ARBA" id="ARBA00022475"/>
    </source>
</evidence>
<organism evidence="8 9">
    <name type="scientific">Pyrodictium occultum</name>
    <dbReference type="NCBI Taxonomy" id="2309"/>
    <lineage>
        <taxon>Archaea</taxon>
        <taxon>Thermoproteota</taxon>
        <taxon>Thermoprotei</taxon>
        <taxon>Desulfurococcales</taxon>
        <taxon>Pyrodictiaceae</taxon>
        <taxon>Pyrodictium</taxon>
    </lineage>
</organism>
<feature type="transmembrane region" description="Helical" evidence="6">
    <location>
        <begin position="163"/>
        <end position="181"/>
    </location>
</feature>
<evidence type="ECO:0000256" key="3">
    <source>
        <dbReference type="ARBA" id="ARBA00022692"/>
    </source>
</evidence>
<dbReference type="InterPro" id="IPR002293">
    <property type="entry name" value="AA/rel_permease1"/>
</dbReference>
<sequence length="523" mass="56080">MIGGGIFAVLGLSLQLAGAGAPVAFLLAGLVALATAYSYARLTMRYPSRGGTVEFLVRGYGPGLVAGGLNILLIVSYTVMISLYAYAFGSYAASLAGGGRLLSHLLASLVIVVFTLVNALGGLVSSRVEDALVFFKLAVLLLVALPGLLMVEWSRFSPSRWPQLSSIVVGGMIIFLAYEGFELIANAAGEASSLEDLSKAYYASVATVTAVYIAIALVSAGILSPSEVVRARDYALAEVASREMGSAGFYTVVAAALASTASAINATLYGTAGISYVVARYGQLPRVMAKSVWRHAPEGLLIIALASLVLVNTEGLEAIAFAGSAGFLLIFAMVDLAAYRLRREAKANPLLALTGFLSSLAVLALLVGYTAAREPGQAALFLLLLAGSFAAEWLYRAATGRRIAGYIDYRLVERERLKMGWRQWIPRVVAVLNRVLRDFELYLVGGIARGELEQSHDVDLLVATSEKMSSRKLEARVRREAGLQLHPLHIHVSSPQEKEKWLRRSGRYLKLTEKKPAEQRRTS</sequence>
<feature type="transmembrane region" description="Helical" evidence="6">
    <location>
        <begin position="60"/>
        <end position="89"/>
    </location>
</feature>
<keyword evidence="9" id="KW-1185">Reference proteome</keyword>
<feature type="transmembrane region" description="Helical" evidence="6">
    <location>
        <begin position="201"/>
        <end position="223"/>
    </location>
</feature>
<keyword evidence="5 6" id="KW-0472">Membrane</keyword>
<dbReference type="PANTHER" id="PTHR42770">
    <property type="entry name" value="AMINO ACID TRANSPORTER-RELATED"/>
    <property type="match status" value="1"/>
</dbReference>
<feature type="transmembrane region" description="Helical" evidence="6">
    <location>
        <begin position="318"/>
        <end position="338"/>
    </location>
</feature>
<evidence type="ECO:0000259" key="7">
    <source>
        <dbReference type="Pfam" id="PF01909"/>
    </source>
</evidence>
<comment type="subcellular location">
    <subcellularLocation>
        <location evidence="1">Cell membrane</location>
        <topology evidence="1">Multi-pass membrane protein</topology>
    </subcellularLocation>
</comment>
<dbReference type="Pfam" id="PF13520">
    <property type="entry name" value="AA_permease_2"/>
    <property type="match status" value="1"/>
</dbReference>
<evidence type="ECO:0000256" key="4">
    <source>
        <dbReference type="ARBA" id="ARBA00022989"/>
    </source>
</evidence>
<feature type="transmembrane region" description="Helical" evidence="6">
    <location>
        <begin position="378"/>
        <end position="395"/>
    </location>
</feature>
<evidence type="ECO:0000256" key="5">
    <source>
        <dbReference type="ARBA" id="ARBA00023136"/>
    </source>
</evidence>
<feature type="domain" description="Polymerase nucleotidyl transferase" evidence="7">
    <location>
        <begin position="436"/>
        <end position="504"/>
    </location>
</feature>
<keyword evidence="2" id="KW-1003">Cell membrane</keyword>